<evidence type="ECO:0000313" key="2">
    <source>
        <dbReference type="EMBL" id="GGV83956.1"/>
    </source>
</evidence>
<comment type="caution">
    <text evidence="2">The sequence shown here is derived from an EMBL/GenBank/DDBJ whole genome shotgun (WGS) entry which is preliminary data.</text>
</comment>
<feature type="compositionally biased region" description="Polar residues" evidence="1">
    <location>
        <begin position="16"/>
        <end position="28"/>
    </location>
</feature>
<evidence type="ECO:0000313" key="3">
    <source>
        <dbReference type="Proteomes" id="UP000660675"/>
    </source>
</evidence>
<dbReference type="Proteomes" id="UP000660675">
    <property type="component" value="Unassembled WGS sequence"/>
</dbReference>
<evidence type="ECO:0000256" key="1">
    <source>
        <dbReference type="SAM" id="MobiDB-lite"/>
    </source>
</evidence>
<sequence>MVQAGKARPRHPGGNRSRTGPSGGSNSCAARGALHQLRATALSLPNKSVSVLAGKTDGFIRYGEYACGISQFEAKRFDSARLMLTEFAATYKRGRRRARARARARHRDTSLVAMELRASGDRVEDPRDLLGRREGCEPAG</sequence>
<feature type="region of interest" description="Disordered" evidence="1">
    <location>
        <begin position="1"/>
        <end position="29"/>
    </location>
</feature>
<reference evidence="3" key="1">
    <citation type="journal article" date="2019" name="Int. J. Syst. Evol. Microbiol.">
        <title>The Global Catalogue of Microorganisms (GCM) 10K type strain sequencing project: providing services to taxonomists for standard genome sequencing and annotation.</title>
        <authorList>
            <consortium name="The Broad Institute Genomics Platform"/>
            <consortium name="The Broad Institute Genome Sequencing Center for Infectious Disease"/>
            <person name="Wu L."/>
            <person name="Ma J."/>
        </authorList>
    </citation>
    <scope>NUCLEOTIDE SEQUENCE [LARGE SCALE GENOMIC DNA]</scope>
    <source>
        <strain evidence="3">JCM 4376</strain>
    </source>
</reference>
<proteinExistence type="predicted"/>
<keyword evidence="3" id="KW-1185">Reference proteome</keyword>
<gene>
    <name evidence="2" type="ORF">GCM10015535_28030</name>
</gene>
<organism evidence="2 3">
    <name type="scientific">Streptomyces gelaticus</name>
    <dbReference type="NCBI Taxonomy" id="285446"/>
    <lineage>
        <taxon>Bacteria</taxon>
        <taxon>Bacillati</taxon>
        <taxon>Actinomycetota</taxon>
        <taxon>Actinomycetes</taxon>
        <taxon>Kitasatosporales</taxon>
        <taxon>Streptomycetaceae</taxon>
        <taxon>Streptomyces</taxon>
    </lineage>
</organism>
<feature type="compositionally biased region" description="Basic and acidic residues" evidence="1">
    <location>
        <begin position="118"/>
        <end position="140"/>
    </location>
</feature>
<feature type="region of interest" description="Disordered" evidence="1">
    <location>
        <begin position="117"/>
        <end position="140"/>
    </location>
</feature>
<protein>
    <submittedName>
        <fullName evidence="2">Uncharacterized protein</fullName>
    </submittedName>
</protein>
<accession>A0ABQ2W0V9</accession>
<dbReference type="EMBL" id="BMTF01000007">
    <property type="protein sequence ID" value="GGV83956.1"/>
    <property type="molecule type" value="Genomic_DNA"/>
</dbReference>
<name>A0ABQ2W0V9_9ACTN</name>